<accession>A0A0L8G9X6</accession>
<protein>
    <recommendedName>
        <fullName evidence="3">Apple domain-containing protein</fullName>
    </recommendedName>
</protein>
<reference evidence="2" key="1">
    <citation type="submission" date="2015-07" db="EMBL/GenBank/DDBJ databases">
        <title>MeaNS - Measles Nucleotide Surveillance Program.</title>
        <authorList>
            <person name="Tran T."/>
            <person name="Druce J."/>
        </authorList>
    </citation>
    <scope>NUCLEOTIDE SEQUENCE</scope>
    <source>
        <strain evidence="2">UCB-OBI-ISO-001</strain>
        <tissue evidence="2">Gonad</tissue>
    </source>
</reference>
<dbReference type="OrthoDB" id="6134084at2759"/>
<evidence type="ECO:0000256" key="1">
    <source>
        <dbReference type="SAM" id="Phobius"/>
    </source>
</evidence>
<keyword evidence="1" id="KW-0472">Membrane</keyword>
<gene>
    <name evidence="2" type="ORF">OCBIM_22037970mg</name>
</gene>
<sequence>MNIKGMKTSNQYNMIASLLQVFTIIFLVILNLKSGESNKIEQLFRKTTASRCLTSPSVATENTTSVIECAARCMMNEECGYFSYCNGPCKIFKLFYNENIEDINCNCLSYMRHSVNSE</sequence>
<dbReference type="AlphaFoldDB" id="A0A0L8G9X6"/>
<keyword evidence="1" id="KW-1133">Transmembrane helix</keyword>
<evidence type="ECO:0008006" key="3">
    <source>
        <dbReference type="Google" id="ProtNLM"/>
    </source>
</evidence>
<feature type="transmembrane region" description="Helical" evidence="1">
    <location>
        <begin position="12"/>
        <end position="32"/>
    </location>
</feature>
<keyword evidence="1" id="KW-0812">Transmembrane</keyword>
<dbReference type="EMBL" id="KQ423187">
    <property type="protein sequence ID" value="KOF73365.1"/>
    <property type="molecule type" value="Genomic_DNA"/>
</dbReference>
<proteinExistence type="predicted"/>
<organism evidence="2">
    <name type="scientific">Octopus bimaculoides</name>
    <name type="common">California two-spotted octopus</name>
    <dbReference type="NCBI Taxonomy" id="37653"/>
    <lineage>
        <taxon>Eukaryota</taxon>
        <taxon>Metazoa</taxon>
        <taxon>Spiralia</taxon>
        <taxon>Lophotrochozoa</taxon>
        <taxon>Mollusca</taxon>
        <taxon>Cephalopoda</taxon>
        <taxon>Coleoidea</taxon>
        <taxon>Octopodiformes</taxon>
        <taxon>Octopoda</taxon>
        <taxon>Incirrata</taxon>
        <taxon>Octopodidae</taxon>
        <taxon>Octopus</taxon>
    </lineage>
</organism>
<name>A0A0L8G9X6_OCTBM</name>
<evidence type="ECO:0000313" key="2">
    <source>
        <dbReference type="EMBL" id="KOF73365.1"/>
    </source>
</evidence>